<evidence type="ECO:0000259" key="9">
    <source>
        <dbReference type="Pfam" id="PF01433"/>
    </source>
</evidence>
<evidence type="ECO:0000259" key="11">
    <source>
        <dbReference type="Pfam" id="PF17900"/>
    </source>
</evidence>
<dbReference type="InterPro" id="IPR027268">
    <property type="entry name" value="Peptidase_M4/M1_CTD_sf"/>
</dbReference>
<keyword evidence="7" id="KW-0862">Zinc</keyword>
<name>A0A6J6MRU1_9ZZZZ</name>
<dbReference type="Pfam" id="PF17900">
    <property type="entry name" value="Peptidase_M1_N"/>
    <property type="match status" value="1"/>
</dbReference>
<evidence type="ECO:0000256" key="7">
    <source>
        <dbReference type="ARBA" id="ARBA00022833"/>
    </source>
</evidence>
<dbReference type="SUPFAM" id="SSF63737">
    <property type="entry name" value="Leukotriene A4 hydrolase N-terminal domain"/>
    <property type="match status" value="1"/>
</dbReference>
<dbReference type="FunFam" id="2.60.40.1730:FF:000010">
    <property type="entry name" value="Putative aminopeptidase N"/>
    <property type="match status" value="1"/>
</dbReference>
<evidence type="ECO:0000313" key="12">
    <source>
        <dbReference type="EMBL" id="CAB4675173.1"/>
    </source>
</evidence>
<keyword evidence="6" id="KW-0378">Hydrolase</keyword>
<dbReference type="GO" id="GO:0006508">
    <property type="term" value="P:proteolysis"/>
    <property type="evidence" value="ECO:0007669"/>
    <property type="project" value="UniProtKB-KW"/>
</dbReference>
<organism evidence="12">
    <name type="scientific">freshwater metagenome</name>
    <dbReference type="NCBI Taxonomy" id="449393"/>
    <lineage>
        <taxon>unclassified sequences</taxon>
        <taxon>metagenomes</taxon>
        <taxon>ecological metagenomes</taxon>
    </lineage>
</organism>
<dbReference type="AlphaFoldDB" id="A0A6J6MRU1"/>
<feature type="domain" description="ERAP1-like C-terminal" evidence="10">
    <location>
        <begin position="532"/>
        <end position="844"/>
    </location>
</feature>
<dbReference type="InterPro" id="IPR014782">
    <property type="entry name" value="Peptidase_M1_dom"/>
</dbReference>
<dbReference type="GO" id="GO:0016020">
    <property type="term" value="C:membrane"/>
    <property type="evidence" value="ECO:0007669"/>
    <property type="project" value="TreeGrafter"/>
</dbReference>
<protein>
    <submittedName>
        <fullName evidence="12">Unannotated protein</fullName>
    </submittedName>
</protein>
<dbReference type="CDD" id="cd09602">
    <property type="entry name" value="M1_APN"/>
    <property type="match status" value="1"/>
</dbReference>
<sequence length="854" mass="94464">MANNENLTRAEAADRAKLIDSQAYIVDLDLTGSGPTFQTITTAIFDCRTPGASTWLDHIADVEAVELNGVALDVAAVVDGARIHLENLQAKNTVVITAVGDYMNTGEGLHRFVDPVDNETYLYTQFESADARRMYACFEQPDLKATFELRVTAPSHWQVVSNSTSPEPTQVREGVARWEFEAAPRMSTYITALVAGPYFKVDDVYEGAYGTYPLGVYCRQSLAQYLDSDDILLITKQGFAFFEDQFKVGYPFGKYDQLFVPEFNAGAMENAGCVTFLEDLIFRSRVTDAAYEQRANTILHEMAHMWFGDLVTMTWWDDLWLNESFAEWAAHYANVHATRYNDAWTTFANQRKAWAYRQDQLPSTHPIAADMVDLDSVRVNFDGITYAKGASALRQLVAWVGEAEFLAGLQQYFVKHAWKNTQLPDLLVELEATSGRDLSSWTDEWLRTSGVNLLRPLVSLDAAGNFTSVVIEQEPPSSPVGITPTLRSHRLGIGLYDLNAGRLVLRDRLEVDISGATTAIDALVGVKQPDLLLLNDGDLTFAKIRLDDRSWATAVAHLGDMDDSLARAVIWGAAWDMTRDAEVSTGDYLALVLSGTATESDIGVVQGVLRQLKSAIDQYASDAHRNDYNDRLAAAMREQAQTATAGSDQQLAFTRSFIGAARSDTDLAVVAGLLDGTIVWPGLAVDTDLRWFMLDRLVTTGKLGDTAVETELKNDDTATGRRHAAHALAARPEIGAKQIAWNDLIERTDLPNALIGATLAGFVQPEQRELLVNFRDQYFAEIPRMWRDRTHEIAQELTVGLYPFLLADAETLRLTDELLASAAADDLGPAGRRLVSEGRDGVERAIRAQARDRA</sequence>
<dbReference type="GO" id="GO:0005615">
    <property type="term" value="C:extracellular space"/>
    <property type="evidence" value="ECO:0007669"/>
    <property type="project" value="TreeGrafter"/>
</dbReference>
<keyword evidence="3" id="KW-0031">Aminopeptidase</keyword>
<dbReference type="SUPFAM" id="SSF55486">
    <property type="entry name" value="Metalloproteases ('zincins'), catalytic domain"/>
    <property type="match status" value="1"/>
</dbReference>
<evidence type="ECO:0000256" key="5">
    <source>
        <dbReference type="ARBA" id="ARBA00022723"/>
    </source>
</evidence>
<dbReference type="Gene3D" id="1.10.390.10">
    <property type="entry name" value="Neutral Protease Domain 2"/>
    <property type="match status" value="1"/>
</dbReference>
<keyword evidence="5" id="KW-0479">Metal-binding</keyword>
<dbReference type="FunFam" id="1.10.390.10:FF:000004">
    <property type="entry name" value="Aminopeptidase N"/>
    <property type="match status" value="1"/>
</dbReference>
<evidence type="ECO:0000256" key="1">
    <source>
        <dbReference type="ARBA" id="ARBA00001947"/>
    </source>
</evidence>
<dbReference type="GO" id="GO:0005737">
    <property type="term" value="C:cytoplasm"/>
    <property type="evidence" value="ECO:0007669"/>
    <property type="project" value="TreeGrafter"/>
</dbReference>
<feature type="domain" description="Aminopeptidase N-like N-terminal" evidence="11">
    <location>
        <begin position="91"/>
        <end position="190"/>
    </location>
</feature>
<evidence type="ECO:0000259" key="10">
    <source>
        <dbReference type="Pfam" id="PF11838"/>
    </source>
</evidence>
<dbReference type="GO" id="GO:0070006">
    <property type="term" value="F:metalloaminopeptidase activity"/>
    <property type="evidence" value="ECO:0007669"/>
    <property type="project" value="TreeGrafter"/>
</dbReference>
<dbReference type="PRINTS" id="PR00756">
    <property type="entry name" value="ALADIPTASE"/>
</dbReference>
<dbReference type="InterPro" id="IPR012778">
    <property type="entry name" value="Pept_M1_aminopeptidase"/>
</dbReference>
<dbReference type="GO" id="GO:0043171">
    <property type="term" value="P:peptide catabolic process"/>
    <property type="evidence" value="ECO:0007669"/>
    <property type="project" value="TreeGrafter"/>
</dbReference>
<keyword evidence="4" id="KW-0645">Protease</keyword>
<keyword evidence="8" id="KW-0482">Metalloprotease</keyword>
<accession>A0A6J6MRU1</accession>
<dbReference type="InterPro" id="IPR024571">
    <property type="entry name" value="ERAP1-like_C_dom"/>
</dbReference>
<evidence type="ECO:0000256" key="4">
    <source>
        <dbReference type="ARBA" id="ARBA00022670"/>
    </source>
</evidence>
<proteinExistence type="inferred from homology"/>
<comment type="cofactor">
    <cofactor evidence="1">
        <name>Zn(2+)</name>
        <dbReference type="ChEBI" id="CHEBI:29105"/>
    </cofactor>
</comment>
<dbReference type="GO" id="GO:0042277">
    <property type="term" value="F:peptide binding"/>
    <property type="evidence" value="ECO:0007669"/>
    <property type="project" value="TreeGrafter"/>
</dbReference>
<evidence type="ECO:0000256" key="2">
    <source>
        <dbReference type="ARBA" id="ARBA00010136"/>
    </source>
</evidence>
<dbReference type="InterPro" id="IPR050344">
    <property type="entry name" value="Peptidase_M1_aminopeptidases"/>
</dbReference>
<evidence type="ECO:0000256" key="3">
    <source>
        <dbReference type="ARBA" id="ARBA00022438"/>
    </source>
</evidence>
<dbReference type="NCBIfam" id="TIGR02412">
    <property type="entry name" value="pepN_strep_liv"/>
    <property type="match status" value="1"/>
</dbReference>
<dbReference type="Pfam" id="PF11838">
    <property type="entry name" value="ERAP1_C"/>
    <property type="match status" value="1"/>
</dbReference>
<dbReference type="InterPro" id="IPR042097">
    <property type="entry name" value="Aminopeptidase_N-like_N_sf"/>
</dbReference>
<reference evidence="12" key="1">
    <citation type="submission" date="2020-05" db="EMBL/GenBank/DDBJ databases">
        <authorList>
            <person name="Chiriac C."/>
            <person name="Salcher M."/>
            <person name="Ghai R."/>
            <person name="Kavagutti S V."/>
        </authorList>
    </citation>
    <scope>NUCLEOTIDE SEQUENCE</scope>
</reference>
<comment type="similarity">
    <text evidence="2">Belongs to the peptidase M1 family.</text>
</comment>
<gene>
    <name evidence="12" type="ORF">UFOPK2282_01312</name>
</gene>
<evidence type="ECO:0000256" key="8">
    <source>
        <dbReference type="ARBA" id="ARBA00023049"/>
    </source>
</evidence>
<dbReference type="InterPro" id="IPR045357">
    <property type="entry name" value="Aminopeptidase_N-like_N"/>
</dbReference>
<dbReference type="EMBL" id="CAEZWR010000187">
    <property type="protein sequence ID" value="CAB4675173.1"/>
    <property type="molecule type" value="Genomic_DNA"/>
</dbReference>
<dbReference type="PANTHER" id="PTHR11533">
    <property type="entry name" value="PROTEASE M1 ZINC METALLOPROTEASE"/>
    <property type="match status" value="1"/>
</dbReference>
<dbReference type="Gene3D" id="2.60.40.1730">
    <property type="entry name" value="tricorn interacting facor f3 domain"/>
    <property type="match status" value="1"/>
</dbReference>
<dbReference type="GO" id="GO:0008270">
    <property type="term" value="F:zinc ion binding"/>
    <property type="evidence" value="ECO:0007669"/>
    <property type="project" value="InterPro"/>
</dbReference>
<dbReference type="PANTHER" id="PTHR11533:SF174">
    <property type="entry name" value="PUROMYCIN-SENSITIVE AMINOPEPTIDASE-RELATED"/>
    <property type="match status" value="1"/>
</dbReference>
<evidence type="ECO:0000256" key="6">
    <source>
        <dbReference type="ARBA" id="ARBA00022801"/>
    </source>
</evidence>
<dbReference type="InterPro" id="IPR001930">
    <property type="entry name" value="Peptidase_M1"/>
</dbReference>
<dbReference type="Pfam" id="PF01433">
    <property type="entry name" value="Peptidase_M1"/>
    <property type="match status" value="1"/>
</dbReference>
<feature type="domain" description="Peptidase M1 membrane alanine aminopeptidase" evidence="9">
    <location>
        <begin position="234"/>
        <end position="445"/>
    </location>
</feature>